<dbReference type="EMBL" id="CANHGI010000003">
    <property type="protein sequence ID" value="CAI5444723.1"/>
    <property type="molecule type" value="Genomic_DNA"/>
</dbReference>
<reference evidence="13" key="1">
    <citation type="submission" date="2022-11" db="EMBL/GenBank/DDBJ databases">
        <authorList>
            <person name="Kikuchi T."/>
        </authorList>
    </citation>
    <scope>NUCLEOTIDE SEQUENCE</scope>
    <source>
        <strain evidence="13">PS1010</strain>
    </source>
</reference>
<proteinExistence type="inferred from homology"/>
<keyword evidence="6 11" id="KW-0862">Zinc</keyword>
<keyword evidence="10 11" id="KW-0539">Nucleus</keyword>
<comment type="subcellular location">
    <subcellularLocation>
        <location evidence="1 11">Nucleus</location>
    </subcellularLocation>
</comment>
<keyword evidence="7 11" id="KW-0805">Transcription regulation</keyword>
<keyword evidence="8 11" id="KW-0804">Transcription</keyword>
<gene>
    <name evidence="13" type="ORF">CAMP_LOCUS7360</name>
</gene>
<protein>
    <recommendedName>
        <fullName evidence="11">General transcription factor IIH subunit 3</fullName>
    </recommendedName>
    <alternativeName>
        <fullName evidence="11">General transcription factor IIH polypeptide 3</fullName>
    </alternativeName>
</protein>
<keyword evidence="4 11" id="KW-0227">DNA damage</keyword>
<dbReference type="Pfam" id="PF03850">
    <property type="entry name" value="Tfb4"/>
    <property type="match status" value="1"/>
</dbReference>
<evidence type="ECO:0000256" key="1">
    <source>
        <dbReference type="ARBA" id="ARBA00004123"/>
    </source>
</evidence>
<evidence type="ECO:0000313" key="13">
    <source>
        <dbReference type="EMBL" id="CAI5444723.1"/>
    </source>
</evidence>
<dbReference type="GO" id="GO:0006355">
    <property type="term" value="P:regulation of DNA-templated transcription"/>
    <property type="evidence" value="ECO:0007669"/>
    <property type="project" value="InterPro"/>
</dbReference>
<dbReference type="GO" id="GO:0005675">
    <property type="term" value="C:transcription factor TFIIH holo complex"/>
    <property type="evidence" value="ECO:0007669"/>
    <property type="project" value="UniProtKB-UniRule"/>
</dbReference>
<dbReference type="GO" id="GO:0000439">
    <property type="term" value="C:transcription factor TFIIH core complex"/>
    <property type="evidence" value="ECO:0007669"/>
    <property type="project" value="UniProtKB-UniRule"/>
</dbReference>
<dbReference type="Proteomes" id="UP001152747">
    <property type="component" value="Unassembled WGS sequence"/>
</dbReference>
<organism evidence="13 14">
    <name type="scientific">Caenorhabditis angaria</name>
    <dbReference type="NCBI Taxonomy" id="860376"/>
    <lineage>
        <taxon>Eukaryota</taxon>
        <taxon>Metazoa</taxon>
        <taxon>Ecdysozoa</taxon>
        <taxon>Nematoda</taxon>
        <taxon>Chromadorea</taxon>
        <taxon>Rhabditida</taxon>
        <taxon>Rhabditina</taxon>
        <taxon>Rhabditomorpha</taxon>
        <taxon>Rhabditoidea</taxon>
        <taxon>Rhabditidae</taxon>
        <taxon>Peloderinae</taxon>
        <taxon>Caenorhabditis</taxon>
    </lineage>
</organism>
<comment type="function">
    <text evidence="11">Component of the general transcription and DNA repair factor IIH (TFIIH) core complex, which is involved in general and transcription-coupled nucleotide excision repair (NER) of damaged DNA and, when complexed to CAK, in RNA transcription by RNA polymerase II. In NER, TFIIH acts by opening DNA around the lesion to allow the excision of the damaged oligonucleotide and its replacement by a new DNA fragment. In transcription, TFIIH has an essential role in transcription initiation. When the pre-initiation complex (PIC) has been established, TFIIH is required for promoter opening and promoter escape. Phosphorylation of the C-terminal tail (CTD) of the largest subunit of RNA polymerase II by the kinase module CAK controls the initiation of transcription.</text>
</comment>
<evidence type="ECO:0000256" key="9">
    <source>
        <dbReference type="ARBA" id="ARBA00023204"/>
    </source>
</evidence>
<evidence type="ECO:0000256" key="10">
    <source>
        <dbReference type="ARBA" id="ARBA00023242"/>
    </source>
</evidence>
<keyword evidence="9 11" id="KW-0234">DNA repair</keyword>
<dbReference type="InterPro" id="IPR036465">
    <property type="entry name" value="vWFA_dom_sf"/>
</dbReference>
<keyword evidence="3 11" id="KW-0479">Metal-binding</keyword>
<evidence type="ECO:0000256" key="12">
    <source>
        <dbReference type="SAM" id="MobiDB-lite"/>
    </source>
</evidence>
<comment type="subunit">
    <text evidence="11">Part of a TFIID-containing RNA polymerase II pre-initiation complex that is composed of TBP and at least GTF2A1, GTF2A2, GTF2E1, GTF2E2, GTF2F1, GTF2H2, GTF2H3, GTF2H4, GTF2H5, GTF2B, TCEA1, ERCC2, ERCC3, TAF1, TAF2, TAF3, TAF4, TAF5, TAF6, TAF7, TAF8, TAF9, TAF10, TAF11, TAF12 and TAF13. Component of the 7-subunit TFIIH core complex composed of XPB/ERCC3, XPD/ERCC2, GTF2H1, GTF2H2, GTF2H3, GTF2H4 and GTF2H5, which is active in NER. The core complex associates with the 3-subunit CDK-activating kinase (CAK) module composed of CCNH/cyclin H, CDK7 and MNAT1 to form the 10-subunit holoenzyme (holo-TFIIH) active in transcription. Interacts with RARA; the interaction requires prior phosphorylation of RARA on 'Ser-369' which then enhances interaction of RARA with CDK7.</text>
</comment>
<comment type="similarity">
    <text evidence="2 11">Belongs to the TFB4 family.</text>
</comment>
<dbReference type="AlphaFoldDB" id="A0A9P1IH14"/>
<feature type="compositionally biased region" description="Polar residues" evidence="12">
    <location>
        <begin position="88"/>
        <end position="99"/>
    </location>
</feature>
<evidence type="ECO:0000256" key="6">
    <source>
        <dbReference type="ARBA" id="ARBA00022833"/>
    </source>
</evidence>
<dbReference type="OrthoDB" id="17307at2759"/>
<evidence type="ECO:0000256" key="7">
    <source>
        <dbReference type="ARBA" id="ARBA00023015"/>
    </source>
</evidence>
<evidence type="ECO:0000256" key="3">
    <source>
        <dbReference type="ARBA" id="ARBA00022723"/>
    </source>
</evidence>
<sequence>MSLSAANQLLVFAYGRNIKNKLLYCSSRPGDRDASSLIIERLREVLIESAESDDLKIGVPLAPAMTHAICYMKKDNKRITAEACADSLNTANPTSSTNDQSEESDEKSITRAVVIGITPVCGGEHSSLMNLFFSAAKQNICVDVISLADDNNGGILQQAADITGGLFLHTPNPTNLLKVLMTHVLADPAYRASFPQPTLDSVDYRASCACHHQLVSNGWVCSVCLSVLCQYMPICKVCKSVFKMTHLPKKILKRKRKD</sequence>
<dbReference type="Gene3D" id="3.40.50.410">
    <property type="entry name" value="von Willebrand factor, type A domain"/>
    <property type="match status" value="1"/>
</dbReference>
<evidence type="ECO:0000256" key="11">
    <source>
        <dbReference type="RuleBase" id="RU368090"/>
    </source>
</evidence>
<evidence type="ECO:0000256" key="4">
    <source>
        <dbReference type="ARBA" id="ARBA00022763"/>
    </source>
</evidence>
<dbReference type="PANTHER" id="PTHR12831:SF0">
    <property type="entry name" value="GENERAL TRANSCRIPTION FACTOR IIH SUBUNIT 3"/>
    <property type="match status" value="1"/>
</dbReference>
<evidence type="ECO:0000256" key="2">
    <source>
        <dbReference type="ARBA" id="ARBA00005273"/>
    </source>
</evidence>
<evidence type="ECO:0000256" key="5">
    <source>
        <dbReference type="ARBA" id="ARBA00022771"/>
    </source>
</evidence>
<keyword evidence="14" id="KW-1185">Reference proteome</keyword>
<accession>A0A9P1IH14</accession>
<evidence type="ECO:0000313" key="14">
    <source>
        <dbReference type="Proteomes" id="UP001152747"/>
    </source>
</evidence>
<comment type="caution">
    <text evidence="13">The sequence shown here is derived from an EMBL/GenBank/DDBJ whole genome shotgun (WGS) entry which is preliminary data.</text>
</comment>
<dbReference type="GO" id="GO:0006289">
    <property type="term" value="P:nucleotide-excision repair"/>
    <property type="evidence" value="ECO:0007669"/>
    <property type="project" value="UniProtKB-UniRule"/>
</dbReference>
<dbReference type="PANTHER" id="PTHR12831">
    <property type="entry name" value="TRANSCRIPTION INITIATION FACTOR IIH TFIIH , POLYPEPTIDE 3-RELATED"/>
    <property type="match status" value="1"/>
</dbReference>
<dbReference type="InterPro" id="IPR004600">
    <property type="entry name" value="TFIIH_Tfb4/GTF2H3"/>
</dbReference>
<dbReference type="GO" id="GO:0008270">
    <property type="term" value="F:zinc ion binding"/>
    <property type="evidence" value="ECO:0007669"/>
    <property type="project" value="UniProtKB-KW"/>
</dbReference>
<feature type="region of interest" description="Disordered" evidence="12">
    <location>
        <begin position="88"/>
        <end position="108"/>
    </location>
</feature>
<keyword evidence="5 11" id="KW-0863">Zinc-finger</keyword>
<evidence type="ECO:0000256" key="8">
    <source>
        <dbReference type="ARBA" id="ARBA00023163"/>
    </source>
</evidence>
<name>A0A9P1IH14_9PELO</name>